<dbReference type="EMBL" id="KY684103">
    <property type="protein sequence ID" value="ARF10463.1"/>
    <property type="molecule type" value="Genomic_DNA"/>
</dbReference>
<name>A0A1V0SFH9_9VIRU</name>
<gene>
    <name evidence="1" type="ORF">Hokovirus_1_342</name>
</gene>
<accession>A0A1V0SFH9</accession>
<evidence type="ECO:0000313" key="1">
    <source>
        <dbReference type="EMBL" id="ARF10463.1"/>
    </source>
</evidence>
<reference evidence="1" key="1">
    <citation type="journal article" date="2017" name="Science">
        <title>Giant viruses with an expanded complement of translation system components.</title>
        <authorList>
            <person name="Schulz F."/>
            <person name="Yutin N."/>
            <person name="Ivanova N.N."/>
            <person name="Ortega D.R."/>
            <person name="Lee T.K."/>
            <person name="Vierheilig J."/>
            <person name="Daims H."/>
            <person name="Horn M."/>
            <person name="Wagner M."/>
            <person name="Jensen G.J."/>
            <person name="Kyrpides N.C."/>
            <person name="Koonin E.V."/>
            <person name="Woyke T."/>
        </authorList>
    </citation>
    <scope>NUCLEOTIDE SEQUENCE</scope>
    <source>
        <strain evidence="1">HKV1</strain>
    </source>
</reference>
<organism evidence="1">
    <name type="scientific">Hokovirus HKV1</name>
    <dbReference type="NCBI Taxonomy" id="1977638"/>
    <lineage>
        <taxon>Viruses</taxon>
        <taxon>Varidnaviria</taxon>
        <taxon>Bamfordvirae</taxon>
        <taxon>Nucleocytoviricota</taxon>
        <taxon>Megaviricetes</taxon>
        <taxon>Imitervirales</taxon>
        <taxon>Mimiviridae</taxon>
        <taxon>Klosneuvirinae</taxon>
        <taxon>Hokovirus</taxon>
    </lineage>
</organism>
<protein>
    <submittedName>
        <fullName evidence="1">Uncharacterized protein</fullName>
    </submittedName>
</protein>
<proteinExistence type="predicted"/>
<sequence>MFNFFCILPCNYKNMRDNSNNLVNLKPRILYFDQGDIYKFLDDNYIYSFKYNINQLGGKDIYYEKYIKYKTKYLNLCRK</sequence>